<comment type="subcellular location">
    <subcellularLocation>
        <location evidence="1">Membrane</location>
        <topology evidence="1">Multi-pass membrane protein</topology>
    </subcellularLocation>
</comment>
<evidence type="ECO:0000256" key="2">
    <source>
        <dbReference type="ARBA" id="ARBA00022692"/>
    </source>
</evidence>
<evidence type="ECO:0000256" key="1">
    <source>
        <dbReference type="ARBA" id="ARBA00004141"/>
    </source>
</evidence>
<protein>
    <recommendedName>
        <fullName evidence="7">Membrane transporter protein</fullName>
    </recommendedName>
</protein>
<reference evidence="6" key="1">
    <citation type="journal article" date="2014" name="Front. Microbiol.">
        <title>High frequency of phylogenetically diverse reductive dehalogenase-homologous genes in deep subseafloor sedimentary metagenomes.</title>
        <authorList>
            <person name="Kawai M."/>
            <person name="Futagami T."/>
            <person name="Toyoda A."/>
            <person name="Takaki Y."/>
            <person name="Nishi S."/>
            <person name="Hori S."/>
            <person name="Arai W."/>
            <person name="Tsubouchi T."/>
            <person name="Morono Y."/>
            <person name="Uchiyama I."/>
            <person name="Ito T."/>
            <person name="Fujiyama A."/>
            <person name="Inagaki F."/>
            <person name="Takami H."/>
        </authorList>
    </citation>
    <scope>NUCLEOTIDE SEQUENCE</scope>
    <source>
        <strain evidence="6">Expedition CK06-06</strain>
    </source>
</reference>
<dbReference type="AlphaFoldDB" id="X1IVN1"/>
<dbReference type="GO" id="GO:0016020">
    <property type="term" value="C:membrane"/>
    <property type="evidence" value="ECO:0007669"/>
    <property type="project" value="UniProtKB-SubCell"/>
</dbReference>
<keyword evidence="3 5" id="KW-1133">Transmembrane helix</keyword>
<evidence type="ECO:0000256" key="4">
    <source>
        <dbReference type="ARBA" id="ARBA00023136"/>
    </source>
</evidence>
<gene>
    <name evidence="6" type="ORF">S03H2_56141</name>
</gene>
<keyword evidence="4 5" id="KW-0472">Membrane</keyword>
<dbReference type="PANTHER" id="PTHR43701:SF2">
    <property type="entry name" value="MEMBRANE TRANSPORTER PROTEIN YJNA-RELATED"/>
    <property type="match status" value="1"/>
</dbReference>
<dbReference type="Pfam" id="PF01925">
    <property type="entry name" value="TauE"/>
    <property type="match status" value="1"/>
</dbReference>
<feature type="transmembrane region" description="Helical" evidence="5">
    <location>
        <begin position="71"/>
        <end position="92"/>
    </location>
</feature>
<comment type="caution">
    <text evidence="6">The sequence shown here is derived from an EMBL/GenBank/DDBJ whole genome shotgun (WGS) entry which is preliminary data.</text>
</comment>
<proteinExistence type="predicted"/>
<dbReference type="PANTHER" id="PTHR43701">
    <property type="entry name" value="MEMBRANE TRANSPORTER PROTEIN MJ0441-RELATED"/>
    <property type="match status" value="1"/>
</dbReference>
<name>X1IVN1_9ZZZZ</name>
<accession>X1IVN1</accession>
<evidence type="ECO:0000313" key="6">
    <source>
        <dbReference type="EMBL" id="GAH85782.1"/>
    </source>
</evidence>
<evidence type="ECO:0008006" key="7">
    <source>
        <dbReference type="Google" id="ProtNLM"/>
    </source>
</evidence>
<feature type="transmembrane region" description="Helical" evidence="5">
    <location>
        <begin position="49"/>
        <end position="65"/>
    </location>
</feature>
<dbReference type="InterPro" id="IPR051598">
    <property type="entry name" value="TSUP/Inactive_protease-like"/>
</dbReference>
<sequence length="93" mass="10086">MVNIILYILIGLLSGTISGLIGIGVGVIIVPSLIYLFKLSQQQAQGTTLALLVPPIGLLAAWTYYKQGFVNLNMAIFICLGFFIGGFLFLFFI</sequence>
<organism evidence="6">
    <name type="scientific">marine sediment metagenome</name>
    <dbReference type="NCBI Taxonomy" id="412755"/>
    <lineage>
        <taxon>unclassified sequences</taxon>
        <taxon>metagenomes</taxon>
        <taxon>ecological metagenomes</taxon>
    </lineage>
</organism>
<evidence type="ECO:0000256" key="3">
    <source>
        <dbReference type="ARBA" id="ARBA00022989"/>
    </source>
</evidence>
<dbReference type="EMBL" id="BARU01035909">
    <property type="protein sequence ID" value="GAH85782.1"/>
    <property type="molecule type" value="Genomic_DNA"/>
</dbReference>
<keyword evidence="2 5" id="KW-0812">Transmembrane</keyword>
<dbReference type="InterPro" id="IPR002781">
    <property type="entry name" value="TM_pro_TauE-like"/>
</dbReference>
<evidence type="ECO:0000256" key="5">
    <source>
        <dbReference type="SAM" id="Phobius"/>
    </source>
</evidence>
<feature type="transmembrane region" description="Helical" evidence="5">
    <location>
        <begin position="6"/>
        <end position="37"/>
    </location>
</feature>